<evidence type="ECO:0000313" key="3">
    <source>
        <dbReference type="Proteomes" id="UP000516305"/>
    </source>
</evidence>
<dbReference type="Proteomes" id="UP000516305">
    <property type="component" value="Chromosome"/>
</dbReference>
<sequence length="523" mass="58918">MKHPLLWGLVLSLSMQTLLQAQETNGIRVFDQEVPEESEREFQFLAYWFSQAVSANYYPTNDFLRGQVFGRLYGQNTTRSTDTATTYYVEQRLLPFFIYQPKLFNGRAILRASFEIDFTWGDASYGSGGNFGGAVAGDQVNLQTQNVELELIPYKNWSINIGLQRMYDNPNNPYRTLFGKLTNTGYRLMFWGTDATGISVRYNGDYERMKFGAWQFYENLIQTDDDVNMFEALYDRDISRSWSLGASINYVRDRASGQGGPSILGQGLNSTLSNYNGSYRFPLGQNPYQADVFWLGSFYTHNPDYIEDRWMATGFLNYNFGTVDTLTTGENYGQISSIGGYTFNSKTGYRYGKTSGSRVELDVLYTSGDANGISDNRYSGVLTGNNWGSPVSVWISHGAYILFPHGNVVNRFVSAVNDVSNLGYGLMGGTFNVYHDIIDNKLNIKAGTAAAFSNVNPQGGGNQLGVELNGRISWQPQVYMQLELHAAKLWLGDFYDSPAVNANSSSRPDNPWTVFLTYKWLMF</sequence>
<feature type="chain" id="PRO_5028817549" description="Alginate export domain-containing protein" evidence="1">
    <location>
        <begin position="22"/>
        <end position="523"/>
    </location>
</feature>
<accession>A0A7H0VII4</accession>
<evidence type="ECO:0000313" key="2">
    <source>
        <dbReference type="EMBL" id="QNR25532.1"/>
    </source>
</evidence>
<protein>
    <recommendedName>
        <fullName evidence="4">Alginate export domain-containing protein</fullName>
    </recommendedName>
</protein>
<evidence type="ECO:0008006" key="4">
    <source>
        <dbReference type="Google" id="ProtNLM"/>
    </source>
</evidence>
<evidence type="ECO:0000256" key="1">
    <source>
        <dbReference type="SAM" id="SignalP"/>
    </source>
</evidence>
<dbReference type="AlphaFoldDB" id="A0A7H0VII4"/>
<gene>
    <name evidence="2" type="ORF">H4K34_06740</name>
</gene>
<name>A0A7H0VII4_9FLAO</name>
<keyword evidence="1" id="KW-0732">Signal</keyword>
<proteinExistence type="predicted"/>
<dbReference type="KEGG" id="chyd:H4K34_06740"/>
<reference evidence="2 3" key="1">
    <citation type="submission" date="2020-08" db="EMBL/GenBank/DDBJ databases">
        <title>Croceimicrobium hydrocarbonivorans gen. nov., sp. nov., a novel marine bacterium isolated from a bacterial consortium that degrades polyethylene terephthalate.</title>
        <authorList>
            <person name="Liu R."/>
        </authorList>
    </citation>
    <scope>NUCLEOTIDE SEQUENCE [LARGE SCALE GENOMIC DNA]</scope>
    <source>
        <strain evidence="2 3">A20-9</strain>
    </source>
</reference>
<organism evidence="2 3">
    <name type="scientific">Croceimicrobium hydrocarbonivorans</name>
    <dbReference type="NCBI Taxonomy" id="2761580"/>
    <lineage>
        <taxon>Bacteria</taxon>
        <taxon>Pseudomonadati</taxon>
        <taxon>Bacteroidota</taxon>
        <taxon>Flavobacteriia</taxon>
        <taxon>Flavobacteriales</taxon>
        <taxon>Owenweeksiaceae</taxon>
        <taxon>Croceimicrobium</taxon>
    </lineage>
</organism>
<dbReference type="EMBL" id="CP060139">
    <property type="protein sequence ID" value="QNR25532.1"/>
    <property type="molecule type" value="Genomic_DNA"/>
</dbReference>
<keyword evidence="3" id="KW-1185">Reference proteome</keyword>
<dbReference type="RefSeq" id="WP_210760059.1">
    <property type="nucleotide sequence ID" value="NZ_CP060139.1"/>
</dbReference>
<feature type="signal peptide" evidence="1">
    <location>
        <begin position="1"/>
        <end position="21"/>
    </location>
</feature>